<keyword evidence="5" id="KW-1185">Reference proteome</keyword>
<proteinExistence type="predicted"/>
<dbReference type="OMA" id="GVAPFEC"/>
<feature type="domain" description="SCP" evidence="3">
    <location>
        <begin position="237"/>
        <end position="354"/>
    </location>
</feature>
<dbReference type="STRING" id="431595.K3WIC1"/>
<evidence type="ECO:0000313" key="4">
    <source>
        <dbReference type="EnsemblProtists" id="PYU1_T004713"/>
    </source>
</evidence>
<sequence length="363" mass="38725">MPAFFLVATTLALVTGTSIASLEAVVSASPQHVERDLQTYTSSDNFQAQMLAAVNAERAKVGLVAFCTNKKLQASAQLHSNDQARNNFMSHTGSDGSSMSQRITAQSFVWSSIAENVAAGQVDVTAVMKAWMNSSGHKANILGNYKFFGTGYAYNANSNYKHYWTQDFGTGSSEACDSSGTVQSTTAPTVTPTPTTATPTMTPKATTATPAVQQTTTPTPTTKTPISTGQTMQQQMLAAVNAERAKVGLAAYCTNKKLQTSAQLHSEDQAKNNFMSHTGSNGSTMSQRITAQSFVWSSIAENVAAGQVDVAAVVKSWMNSSGHKANILGNYKFFGMGYAYNANSNYKHYWTQDFGTGSSEACE</sequence>
<dbReference type="EnsemblProtists" id="PYU1_T004713">
    <property type="protein sequence ID" value="PYU1_T004713"/>
    <property type="gene ID" value="PYU1_G004702"/>
</dbReference>
<feature type="compositionally biased region" description="Low complexity" evidence="1">
    <location>
        <begin position="185"/>
        <end position="225"/>
    </location>
</feature>
<accession>K3WIC1</accession>
<reference evidence="5" key="2">
    <citation type="submission" date="2010-04" db="EMBL/GenBank/DDBJ databases">
        <authorList>
            <person name="Buell R."/>
            <person name="Hamilton J."/>
            <person name="Hostetler J."/>
        </authorList>
    </citation>
    <scope>NUCLEOTIDE SEQUENCE [LARGE SCALE GENOMIC DNA]</scope>
    <source>
        <strain evidence="5">DAOM:BR144</strain>
    </source>
</reference>
<name>K3WIC1_GLOUD</name>
<dbReference type="InterPro" id="IPR035940">
    <property type="entry name" value="CAP_sf"/>
</dbReference>
<reference evidence="4" key="3">
    <citation type="submission" date="2015-02" db="UniProtKB">
        <authorList>
            <consortium name="EnsemblProtists"/>
        </authorList>
    </citation>
    <scope>IDENTIFICATION</scope>
    <source>
        <strain evidence="4">DAOM BR144</strain>
    </source>
</reference>
<dbReference type="Gene3D" id="3.40.33.10">
    <property type="entry name" value="CAP"/>
    <property type="match status" value="2"/>
</dbReference>
<evidence type="ECO:0000256" key="1">
    <source>
        <dbReference type="SAM" id="MobiDB-lite"/>
    </source>
</evidence>
<dbReference type="InParanoid" id="K3WIC1"/>
<feature type="region of interest" description="Disordered" evidence="1">
    <location>
        <begin position="179"/>
        <end position="227"/>
    </location>
</feature>
<dbReference type="eggNOG" id="ENOG502S9B6">
    <property type="taxonomic scope" value="Eukaryota"/>
</dbReference>
<reference evidence="5" key="1">
    <citation type="journal article" date="2010" name="Genome Biol.">
        <title>Genome sequence of the necrotrophic plant pathogen Pythium ultimum reveals original pathogenicity mechanisms and effector repertoire.</title>
        <authorList>
            <person name="Levesque C.A."/>
            <person name="Brouwer H."/>
            <person name="Cano L."/>
            <person name="Hamilton J.P."/>
            <person name="Holt C."/>
            <person name="Huitema E."/>
            <person name="Raffaele S."/>
            <person name="Robideau G.P."/>
            <person name="Thines M."/>
            <person name="Win J."/>
            <person name="Zerillo M.M."/>
            <person name="Beakes G.W."/>
            <person name="Boore J.L."/>
            <person name="Busam D."/>
            <person name="Dumas B."/>
            <person name="Ferriera S."/>
            <person name="Fuerstenberg S.I."/>
            <person name="Gachon C.M."/>
            <person name="Gaulin E."/>
            <person name="Govers F."/>
            <person name="Grenville-Briggs L."/>
            <person name="Horner N."/>
            <person name="Hostetler J."/>
            <person name="Jiang R.H."/>
            <person name="Johnson J."/>
            <person name="Krajaejun T."/>
            <person name="Lin H."/>
            <person name="Meijer H.J."/>
            <person name="Moore B."/>
            <person name="Morris P."/>
            <person name="Phuntmart V."/>
            <person name="Puiu D."/>
            <person name="Shetty J."/>
            <person name="Stajich J.E."/>
            <person name="Tripathy S."/>
            <person name="Wawra S."/>
            <person name="van West P."/>
            <person name="Whitty B.R."/>
            <person name="Coutinho P.M."/>
            <person name="Henrissat B."/>
            <person name="Martin F."/>
            <person name="Thomas P.D."/>
            <person name="Tyler B.M."/>
            <person name="De Vries R.P."/>
            <person name="Kamoun S."/>
            <person name="Yandell M."/>
            <person name="Tisserat N."/>
            <person name="Buell C.R."/>
        </authorList>
    </citation>
    <scope>NUCLEOTIDE SEQUENCE</scope>
    <source>
        <strain evidence="5">DAOM:BR144</strain>
    </source>
</reference>
<feature type="signal peptide" evidence="2">
    <location>
        <begin position="1"/>
        <end position="16"/>
    </location>
</feature>
<evidence type="ECO:0000259" key="3">
    <source>
        <dbReference type="Pfam" id="PF00188"/>
    </source>
</evidence>
<dbReference type="Pfam" id="PF00188">
    <property type="entry name" value="CAP"/>
    <property type="match status" value="2"/>
</dbReference>
<dbReference type="Proteomes" id="UP000019132">
    <property type="component" value="Unassembled WGS sequence"/>
</dbReference>
<evidence type="ECO:0000256" key="2">
    <source>
        <dbReference type="SAM" id="SignalP"/>
    </source>
</evidence>
<dbReference type="InterPro" id="IPR014044">
    <property type="entry name" value="CAP_dom"/>
</dbReference>
<evidence type="ECO:0000313" key="5">
    <source>
        <dbReference type="Proteomes" id="UP000019132"/>
    </source>
</evidence>
<dbReference type="HOGENOM" id="CLU_033602_0_0_1"/>
<dbReference type="EMBL" id="GL376631">
    <property type="status" value="NOT_ANNOTATED_CDS"/>
    <property type="molecule type" value="Genomic_DNA"/>
</dbReference>
<dbReference type="PANTHER" id="PTHR31157:SF1">
    <property type="entry name" value="SCP DOMAIN-CONTAINING PROTEIN"/>
    <property type="match status" value="1"/>
</dbReference>
<dbReference type="VEuPathDB" id="FungiDB:PYU1_G004702"/>
<dbReference type="CDD" id="cd05379">
    <property type="entry name" value="CAP_bacterial"/>
    <property type="match status" value="2"/>
</dbReference>
<dbReference type="AlphaFoldDB" id="K3WIC1"/>
<feature type="chain" id="PRO_5003867958" description="SCP domain-containing protein" evidence="2">
    <location>
        <begin position="17"/>
        <end position="363"/>
    </location>
</feature>
<dbReference type="SUPFAM" id="SSF55797">
    <property type="entry name" value="PR-1-like"/>
    <property type="match status" value="2"/>
</dbReference>
<keyword evidence="2" id="KW-0732">Signal</keyword>
<feature type="domain" description="SCP" evidence="3">
    <location>
        <begin position="51"/>
        <end position="168"/>
    </location>
</feature>
<organism evidence="4 5">
    <name type="scientific">Globisporangium ultimum (strain ATCC 200006 / CBS 805.95 / DAOM BR144)</name>
    <name type="common">Pythium ultimum</name>
    <dbReference type="NCBI Taxonomy" id="431595"/>
    <lineage>
        <taxon>Eukaryota</taxon>
        <taxon>Sar</taxon>
        <taxon>Stramenopiles</taxon>
        <taxon>Oomycota</taxon>
        <taxon>Peronosporomycetes</taxon>
        <taxon>Pythiales</taxon>
        <taxon>Pythiaceae</taxon>
        <taxon>Globisporangium</taxon>
    </lineage>
</organism>
<protein>
    <recommendedName>
        <fullName evidence="3">SCP domain-containing protein</fullName>
    </recommendedName>
</protein>
<dbReference type="PANTHER" id="PTHR31157">
    <property type="entry name" value="SCP DOMAIN-CONTAINING PROTEIN"/>
    <property type="match status" value="1"/>
</dbReference>